<evidence type="ECO:0000313" key="2">
    <source>
        <dbReference type="Proteomes" id="UP001162501"/>
    </source>
</evidence>
<accession>A0AC59YG81</accession>
<name>A0AC59YG81_RANTA</name>
<reference evidence="1" key="2">
    <citation type="submission" date="2025-03" db="EMBL/GenBank/DDBJ databases">
        <authorList>
            <consortium name="ELIXIR-Norway"/>
            <consortium name="Elixir Norway"/>
        </authorList>
    </citation>
    <scope>NUCLEOTIDE SEQUENCE</scope>
</reference>
<gene>
    <name evidence="1" type="ORF">MRATA1EN22A_LOCUS5833</name>
</gene>
<dbReference type="Proteomes" id="UP001162501">
    <property type="component" value="Chromosome 15"/>
</dbReference>
<proteinExistence type="predicted"/>
<dbReference type="EMBL" id="OX596099">
    <property type="protein sequence ID" value="CAM9673782.1"/>
    <property type="molecule type" value="Genomic_DNA"/>
</dbReference>
<organism evidence="1 2">
    <name type="scientific">Rangifer tarandus platyrhynchus</name>
    <name type="common">Svalbard reindeer</name>
    <dbReference type="NCBI Taxonomy" id="3082113"/>
    <lineage>
        <taxon>Eukaryota</taxon>
        <taxon>Metazoa</taxon>
        <taxon>Chordata</taxon>
        <taxon>Craniata</taxon>
        <taxon>Vertebrata</taxon>
        <taxon>Euteleostomi</taxon>
        <taxon>Mammalia</taxon>
        <taxon>Eutheria</taxon>
        <taxon>Laurasiatheria</taxon>
        <taxon>Artiodactyla</taxon>
        <taxon>Ruminantia</taxon>
        <taxon>Pecora</taxon>
        <taxon>Cervidae</taxon>
        <taxon>Odocoileinae</taxon>
        <taxon>Rangifer</taxon>
    </lineage>
</organism>
<reference evidence="1" key="1">
    <citation type="submission" date="2023-05" db="EMBL/GenBank/DDBJ databases">
        <authorList>
            <consortium name="ELIXIR-Norway"/>
        </authorList>
    </citation>
    <scope>NUCLEOTIDE SEQUENCE</scope>
</reference>
<protein>
    <submittedName>
        <fullName evidence="1">Uncharacterized protein</fullName>
    </submittedName>
</protein>
<evidence type="ECO:0000313" key="1">
    <source>
        <dbReference type="EMBL" id="CAM9673782.1"/>
    </source>
</evidence>
<sequence length="116" mass="12420">MGCLVAGPVQEDHGRSQVSQLGLHFFSASLWEPGFRKCRRSHRRVIPGELDKGAICRGVGRPRGNPGLDVEELLSPGAGREEGGKIPETSRREDVTSACRGVVSFSGSNQPALGRP</sequence>